<evidence type="ECO:0000256" key="9">
    <source>
        <dbReference type="ARBA" id="ARBA00023303"/>
    </source>
</evidence>
<feature type="transmembrane region" description="Helical" evidence="12">
    <location>
        <begin position="95"/>
        <end position="117"/>
    </location>
</feature>
<dbReference type="PANTHER" id="PTHR28259">
    <property type="entry name" value="FLUORIDE EXPORT PROTEIN 1-RELATED"/>
    <property type="match status" value="1"/>
</dbReference>
<feature type="transmembrane region" description="Helical" evidence="12">
    <location>
        <begin position="31"/>
        <end position="54"/>
    </location>
</feature>
<reference evidence="13 14" key="1">
    <citation type="submission" date="2023-06" db="EMBL/GenBank/DDBJ databases">
        <authorList>
            <person name="Ham H."/>
            <person name="Park D.S."/>
        </authorList>
    </citation>
    <scope>NUCLEOTIDE SEQUENCE [LARGE SCALE GENOMIC DNA]</scope>
    <source>
        <strain evidence="13 14">KACC 17005</strain>
    </source>
</reference>
<keyword evidence="9 12" id="KW-0407">Ion channel</keyword>
<evidence type="ECO:0000256" key="10">
    <source>
        <dbReference type="ARBA" id="ARBA00035120"/>
    </source>
</evidence>
<evidence type="ECO:0000256" key="5">
    <source>
        <dbReference type="ARBA" id="ARBA00022989"/>
    </source>
</evidence>
<feature type="binding site" evidence="12">
    <location>
        <position position="77"/>
    </location>
    <ligand>
        <name>Na(+)</name>
        <dbReference type="ChEBI" id="CHEBI:29101"/>
        <note>structural</note>
    </ligand>
</feature>
<evidence type="ECO:0000256" key="2">
    <source>
        <dbReference type="ARBA" id="ARBA00022475"/>
    </source>
</evidence>
<keyword evidence="2 12" id="KW-1003">Cell membrane</keyword>
<evidence type="ECO:0000256" key="8">
    <source>
        <dbReference type="ARBA" id="ARBA00023136"/>
    </source>
</evidence>
<evidence type="ECO:0000256" key="11">
    <source>
        <dbReference type="ARBA" id="ARBA00035585"/>
    </source>
</evidence>
<keyword evidence="14" id="KW-1185">Reference proteome</keyword>
<feature type="binding site" evidence="12">
    <location>
        <position position="74"/>
    </location>
    <ligand>
        <name>Na(+)</name>
        <dbReference type="ChEBI" id="CHEBI:29101"/>
        <note>structural</note>
    </ligand>
</feature>
<dbReference type="InterPro" id="IPR003691">
    <property type="entry name" value="FluC"/>
</dbReference>
<proteinExistence type="inferred from homology"/>
<keyword evidence="4 12" id="KW-0812">Transmembrane</keyword>
<sequence length="126" mass="13514">MLLNIAVICLAACVGALMRWGFALWLNPGGLIPWGTLAVNLIGGYCIGIALAVFTSRPDIDPAWRLLVITGFLGTLTTFSSFSGEVVTMLMQQRFGLAFGTIALHLGGSLALTWAGMRSALWWLAR</sequence>
<evidence type="ECO:0000256" key="1">
    <source>
        <dbReference type="ARBA" id="ARBA00004651"/>
    </source>
</evidence>
<name>A0ABY9AJI5_PARCI</name>
<protein>
    <recommendedName>
        <fullName evidence="12">Fluoride-specific ion channel FluC</fullName>
    </recommendedName>
</protein>
<dbReference type="PANTHER" id="PTHR28259:SF1">
    <property type="entry name" value="FLUORIDE EXPORT PROTEIN 1-RELATED"/>
    <property type="match status" value="1"/>
</dbReference>
<evidence type="ECO:0000256" key="3">
    <source>
        <dbReference type="ARBA" id="ARBA00022519"/>
    </source>
</evidence>
<gene>
    <name evidence="12 13" type="primary">crcB</name>
    <name evidence="12" type="synonym">fluC</name>
    <name evidence="13" type="ORF">QRO08_14630</name>
</gene>
<keyword evidence="3" id="KW-0997">Cell inner membrane</keyword>
<evidence type="ECO:0000256" key="4">
    <source>
        <dbReference type="ARBA" id="ARBA00022692"/>
    </source>
</evidence>
<comment type="similarity">
    <text evidence="10 12">Belongs to the fluoride channel Fluc/FEX (TC 1.A.43) family.</text>
</comment>
<keyword evidence="8 12" id="KW-0472">Membrane</keyword>
<evidence type="ECO:0000256" key="12">
    <source>
        <dbReference type="HAMAP-Rule" id="MF_00454"/>
    </source>
</evidence>
<keyword evidence="7 12" id="KW-0406">Ion transport</keyword>
<keyword evidence="12" id="KW-0813">Transport</keyword>
<dbReference type="GeneID" id="79792989"/>
<organism evidence="13 14">
    <name type="scientific">Paracidovorax citrulli</name>
    <name type="common">Acidovorax citrulli</name>
    <dbReference type="NCBI Taxonomy" id="80869"/>
    <lineage>
        <taxon>Bacteria</taxon>
        <taxon>Pseudomonadati</taxon>
        <taxon>Pseudomonadota</taxon>
        <taxon>Betaproteobacteria</taxon>
        <taxon>Burkholderiales</taxon>
        <taxon>Comamonadaceae</taxon>
        <taxon>Paracidovorax</taxon>
    </lineage>
</organism>
<keyword evidence="5 12" id="KW-1133">Transmembrane helix</keyword>
<comment type="catalytic activity">
    <reaction evidence="11">
        <text>fluoride(in) = fluoride(out)</text>
        <dbReference type="Rhea" id="RHEA:76159"/>
        <dbReference type="ChEBI" id="CHEBI:17051"/>
    </reaction>
    <physiologicalReaction direction="left-to-right" evidence="11">
        <dbReference type="Rhea" id="RHEA:76160"/>
    </physiologicalReaction>
</comment>
<dbReference type="NCBIfam" id="TIGR00494">
    <property type="entry name" value="crcB"/>
    <property type="match status" value="1"/>
</dbReference>
<dbReference type="Pfam" id="PF02537">
    <property type="entry name" value="CRCB"/>
    <property type="match status" value="1"/>
</dbReference>
<comment type="function">
    <text evidence="12">Fluoride-specific ion channel. Important for reducing fluoride concentration in the cell, thus reducing its toxicity.</text>
</comment>
<dbReference type="RefSeq" id="WP_011796365.1">
    <property type="nucleotide sequence ID" value="NZ_CP023687.1"/>
</dbReference>
<dbReference type="EMBL" id="CP127363">
    <property type="protein sequence ID" value="WIY47081.1"/>
    <property type="molecule type" value="Genomic_DNA"/>
</dbReference>
<evidence type="ECO:0000313" key="14">
    <source>
        <dbReference type="Proteomes" id="UP001242732"/>
    </source>
</evidence>
<dbReference type="NCBIfam" id="NF010792">
    <property type="entry name" value="PRK14196.1"/>
    <property type="match status" value="1"/>
</dbReference>
<keyword evidence="6 12" id="KW-0915">Sodium</keyword>
<comment type="activity regulation">
    <text evidence="12">Na(+) is not transported, but it plays an essential structural role and its presence is essential for fluoride channel function.</text>
</comment>
<comment type="subcellular location">
    <subcellularLocation>
        <location evidence="1 12">Cell membrane</location>
        <topology evidence="1 12">Multi-pass membrane protein</topology>
    </subcellularLocation>
</comment>
<evidence type="ECO:0000256" key="7">
    <source>
        <dbReference type="ARBA" id="ARBA00023065"/>
    </source>
</evidence>
<evidence type="ECO:0000256" key="6">
    <source>
        <dbReference type="ARBA" id="ARBA00023053"/>
    </source>
</evidence>
<evidence type="ECO:0000313" key="13">
    <source>
        <dbReference type="EMBL" id="WIY47081.1"/>
    </source>
</evidence>
<keyword evidence="12" id="KW-0479">Metal-binding</keyword>
<dbReference type="Proteomes" id="UP001242732">
    <property type="component" value="Chromosome"/>
</dbReference>
<dbReference type="HAMAP" id="MF_00454">
    <property type="entry name" value="FluC"/>
    <property type="match status" value="1"/>
</dbReference>
<feature type="transmembrane region" description="Helical" evidence="12">
    <location>
        <begin position="66"/>
        <end position="83"/>
    </location>
</feature>
<accession>A0ABY9AJI5</accession>